<dbReference type="SUPFAM" id="SSF53850">
    <property type="entry name" value="Periplasmic binding protein-like II"/>
    <property type="match status" value="1"/>
</dbReference>
<evidence type="ECO:0000256" key="4">
    <source>
        <dbReference type="ARBA" id="ARBA00023163"/>
    </source>
</evidence>
<dbReference type="Gene3D" id="1.10.10.10">
    <property type="entry name" value="Winged helix-like DNA-binding domain superfamily/Winged helix DNA-binding domain"/>
    <property type="match status" value="1"/>
</dbReference>
<comment type="similarity">
    <text evidence="1">Belongs to the LysR transcriptional regulatory family.</text>
</comment>
<dbReference type="Gene3D" id="3.40.190.290">
    <property type="match status" value="1"/>
</dbReference>
<protein>
    <submittedName>
        <fullName evidence="6">LysR family transcriptional regulator</fullName>
    </submittedName>
</protein>
<dbReference type="CDD" id="cd08415">
    <property type="entry name" value="PBP2_LysR_opines_like"/>
    <property type="match status" value="1"/>
</dbReference>
<dbReference type="InterPro" id="IPR000847">
    <property type="entry name" value="LysR_HTH_N"/>
</dbReference>
<evidence type="ECO:0000313" key="7">
    <source>
        <dbReference type="Proteomes" id="UP001196870"/>
    </source>
</evidence>
<dbReference type="EMBL" id="JAAGBB010000023">
    <property type="protein sequence ID" value="MBR0666446.1"/>
    <property type="molecule type" value="Genomic_DNA"/>
</dbReference>
<dbReference type="PANTHER" id="PTHR30427:SF1">
    <property type="entry name" value="TRANSCRIPTIONAL ACTIVATOR PROTEIN LYSR"/>
    <property type="match status" value="1"/>
</dbReference>
<organism evidence="6 7">
    <name type="scientific">Plastoroseomonas hellenica</name>
    <dbReference type="NCBI Taxonomy" id="2687306"/>
    <lineage>
        <taxon>Bacteria</taxon>
        <taxon>Pseudomonadati</taxon>
        <taxon>Pseudomonadota</taxon>
        <taxon>Alphaproteobacteria</taxon>
        <taxon>Acetobacterales</taxon>
        <taxon>Acetobacteraceae</taxon>
        <taxon>Plastoroseomonas</taxon>
    </lineage>
</organism>
<evidence type="ECO:0000256" key="1">
    <source>
        <dbReference type="ARBA" id="ARBA00009437"/>
    </source>
</evidence>
<dbReference type="Proteomes" id="UP001196870">
    <property type="component" value="Unassembled WGS sequence"/>
</dbReference>
<evidence type="ECO:0000313" key="6">
    <source>
        <dbReference type="EMBL" id="MBR0666446.1"/>
    </source>
</evidence>
<dbReference type="InterPro" id="IPR036388">
    <property type="entry name" value="WH-like_DNA-bd_sf"/>
</dbReference>
<dbReference type="InterPro" id="IPR036390">
    <property type="entry name" value="WH_DNA-bd_sf"/>
</dbReference>
<dbReference type="PROSITE" id="PS50931">
    <property type="entry name" value="HTH_LYSR"/>
    <property type="match status" value="1"/>
</dbReference>
<reference evidence="7" key="1">
    <citation type="journal article" date="2021" name="Syst. Appl. Microbiol.">
        <title>Roseomonas hellenica sp. nov., isolated from roots of wild-growing Alkanna tinctoria.</title>
        <authorList>
            <person name="Rat A."/>
            <person name="Naranjo H.D."/>
            <person name="Lebbe L."/>
            <person name="Cnockaert M."/>
            <person name="Krigas N."/>
            <person name="Grigoriadou K."/>
            <person name="Maloupa E."/>
            <person name="Willems A."/>
        </authorList>
    </citation>
    <scope>NUCLEOTIDE SEQUENCE [LARGE SCALE GENOMIC DNA]</scope>
    <source>
        <strain evidence="7">LMG 31523</strain>
    </source>
</reference>
<keyword evidence="2" id="KW-0805">Transcription regulation</keyword>
<dbReference type="InterPro" id="IPR005119">
    <property type="entry name" value="LysR_subst-bd"/>
</dbReference>
<feature type="domain" description="HTH lysR-type" evidence="5">
    <location>
        <begin position="5"/>
        <end position="62"/>
    </location>
</feature>
<keyword evidence="7" id="KW-1185">Reference proteome</keyword>
<sequence length="305" mass="32519">MDRLLNPRQLQAFRTVMRTGTVTAAAEQLGRSQPAVSRLIAEFEAELGMALFERRGRALLPNEAARLLLHEVDRHQASAERLRDAARALREFRAGRLHVAAMPALAAGFLGPVMRRFLAARPDVSVIVDTGSSAEICQAVAARQTDLGLATPPGPLPGVAIAPLPATDIVCACPADHPLARRRAVTPSDLQGADFILPGGASPLRQAIEAMFATQAVRPRIRLEVLYSATALAYVGEGLGVALIDPFAAHQPRPGIVLRRFAPPIRFTFAALTPEQGAGGVLAALFAAQLAEAVRRMRRPPLGRG</sequence>
<gene>
    <name evidence="6" type="ORF">GXW71_18950</name>
</gene>
<keyword evidence="4" id="KW-0804">Transcription</keyword>
<dbReference type="InterPro" id="IPR037424">
    <property type="entry name" value="NocR_PBP2"/>
</dbReference>
<comment type="caution">
    <text evidence="6">The sequence shown here is derived from an EMBL/GenBank/DDBJ whole genome shotgun (WGS) entry which is preliminary data.</text>
</comment>
<keyword evidence="3" id="KW-0238">DNA-binding</keyword>
<dbReference type="Pfam" id="PF03466">
    <property type="entry name" value="LysR_substrate"/>
    <property type="match status" value="1"/>
</dbReference>
<evidence type="ECO:0000259" key="5">
    <source>
        <dbReference type="PROSITE" id="PS50931"/>
    </source>
</evidence>
<dbReference type="RefSeq" id="WP_211854118.1">
    <property type="nucleotide sequence ID" value="NZ_JAAGBB010000023.1"/>
</dbReference>
<evidence type="ECO:0000256" key="2">
    <source>
        <dbReference type="ARBA" id="ARBA00023015"/>
    </source>
</evidence>
<dbReference type="PRINTS" id="PR00039">
    <property type="entry name" value="HTHLYSR"/>
</dbReference>
<dbReference type="SUPFAM" id="SSF46785">
    <property type="entry name" value="Winged helix' DNA-binding domain"/>
    <property type="match status" value="1"/>
</dbReference>
<dbReference type="PANTHER" id="PTHR30427">
    <property type="entry name" value="TRANSCRIPTIONAL ACTIVATOR PROTEIN LYSR"/>
    <property type="match status" value="1"/>
</dbReference>
<proteinExistence type="inferred from homology"/>
<evidence type="ECO:0000256" key="3">
    <source>
        <dbReference type="ARBA" id="ARBA00023125"/>
    </source>
</evidence>
<dbReference type="Pfam" id="PF00126">
    <property type="entry name" value="HTH_1"/>
    <property type="match status" value="1"/>
</dbReference>
<accession>A0ABS5F1P3</accession>
<name>A0ABS5F1P3_9PROT</name>